<proteinExistence type="predicted"/>
<accession>A0A9D9NET8</accession>
<keyword evidence="2" id="KW-0238">DNA-binding</keyword>
<evidence type="ECO:0000313" key="5">
    <source>
        <dbReference type="EMBL" id="MBO8470898.1"/>
    </source>
</evidence>
<evidence type="ECO:0000313" key="6">
    <source>
        <dbReference type="Proteomes" id="UP000823603"/>
    </source>
</evidence>
<dbReference type="GO" id="GO:0043565">
    <property type="term" value="F:sequence-specific DNA binding"/>
    <property type="evidence" value="ECO:0007669"/>
    <property type="project" value="InterPro"/>
</dbReference>
<comment type="caution">
    <text evidence="5">The sequence shown here is derived from an EMBL/GenBank/DDBJ whole genome shotgun (WGS) entry which is preliminary data.</text>
</comment>
<dbReference type="InterPro" id="IPR009057">
    <property type="entry name" value="Homeodomain-like_sf"/>
</dbReference>
<dbReference type="SMART" id="SM00342">
    <property type="entry name" value="HTH_ARAC"/>
    <property type="match status" value="1"/>
</dbReference>
<keyword evidence="3" id="KW-0804">Transcription</keyword>
<dbReference type="Gene3D" id="1.10.10.60">
    <property type="entry name" value="Homeodomain-like"/>
    <property type="match status" value="1"/>
</dbReference>
<dbReference type="GO" id="GO:0003700">
    <property type="term" value="F:DNA-binding transcription factor activity"/>
    <property type="evidence" value="ECO:0007669"/>
    <property type="project" value="InterPro"/>
</dbReference>
<evidence type="ECO:0000259" key="4">
    <source>
        <dbReference type="PROSITE" id="PS01124"/>
    </source>
</evidence>
<organism evidence="5 6">
    <name type="scientific">Candidatus Cryptobacteroides faecavium</name>
    <dbReference type="NCBI Taxonomy" id="2840762"/>
    <lineage>
        <taxon>Bacteria</taxon>
        <taxon>Pseudomonadati</taxon>
        <taxon>Bacteroidota</taxon>
        <taxon>Bacteroidia</taxon>
        <taxon>Bacteroidales</taxon>
        <taxon>Candidatus Cryptobacteroides</taxon>
    </lineage>
</organism>
<dbReference type="AlphaFoldDB" id="A0A9D9NET8"/>
<dbReference type="InterPro" id="IPR018060">
    <property type="entry name" value="HTH_AraC"/>
</dbReference>
<dbReference type="EMBL" id="JADIMB010000056">
    <property type="protein sequence ID" value="MBO8470898.1"/>
    <property type="molecule type" value="Genomic_DNA"/>
</dbReference>
<reference evidence="5" key="2">
    <citation type="journal article" date="2021" name="PeerJ">
        <title>Extensive microbial diversity within the chicken gut microbiome revealed by metagenomics and culture.</title>
        <authorList>
            <person name="Gilroy R."/>
            <person name="Ravi A."/>
            <person name="Getino M."/>
            <person name="Pursley I."/>
            <person name="Horton D.L."/>
            <person name="Alikhan N.F."/>
            <person name="Baker D."/>
            <person name="Gharbi K."/>
            <person name="Hall N."/>
            <person name="Watson M."/>
            <person name="Adriaenssens E.M."/>
            <person name="Foster-Nyarko E."/>
            <person name="Jarju S."/>
            <person name="Secka A."/>
            <person name="Antonio M."/>
            <person name="Oren A."/>
            <person name="Chaudhuri R.R."/>
            <person name="La Ragione R."/>
            <person name="Hildebrand F."/>
            <person name="Pallen M.J."/>
        </authorList>
    </citation>
    <scope>NUCLEOTIDE SEQUENCE</scope>
    <source>
        <strain evidence="5">B2-22910</strain>
    </source>
</reference>
<dbReference type="PANTHER" id="PTHR43280:SF32">
    <property type="entry name" value="TRANSCRIPTIONAL REGULATORY PROTEIN"/>
    <property type="match status" value="1"/>
</dbReference>
<name>A0A9D9NET8_9BACT</name>
<reference evidence="5" key="1">
    <citation type="submission" date="2020-10" db="EMBL/GenBank/DDBJ databases">
        <authorList>
            <person name="Gilroy R."/>
        </authorList>
    </citation>
    <scope>NUCLEOTIDE SEQUENCE</scope>
    <source>
        <strain evidence="5">B2-22910</strain>
    </source>
</reference>
<gene>
    <name evidence="5" type="ORF">IAB82_03770</name>
</gene>
<dbReference type="PROSITE" id="PS01124">
    <property type="entry name" value="HTH_ARAC_FAMILY_2"/>
    <property type="match status" value="1"/>
</dbReference>
<dbReference type="SUPFAM" id="SSF46689">
    <property type="entry name" value="Homeodomain-like"/>
    <property type="match status" value="1"/>
</dbReference>
<keyword evidence="1" id="KW-0805">Transcription regulation</keyword>
<evidence type="ECO:0000256" key="1">
    <source>
        <dbReference type="ARBA" id="ARBA00023015"/>
    </source>
</evidence>
<dbReference type="Proteomes" id="UP000823603">
    <property type="component" value="Unassembled WGS sequence"/>
</dbReference>
<protein>
    <submittedName>
        <fullName evidence="5">AraC family transcriptional regulator</fullName>
    </submittedName>
</protein>
<feature type="domain" description="HTH araC/xylS-type" evidence="4">
    <location>
        <begin position="198"/>
        <end position="296"/>
    </location>
</feature>
<evidence type="ECO:0000256" key="2">
    <source>
        <dbReference type="ARBA" id="ARBA00023125"/>
    </source>
</evidence>
<evidence type="ECO:0000256" key="3">
    <source>
        <dbReference type="ARBA" id="ARBA00023163"/>
    </source>
</evidence>
<sequence>MMSDFEILASLIKEKTVDCGVLVADLHPADFYAEDGGRFPELSDIVFHIAVLSGQLDITVDDREYHCSALENNLVDIKPLNKVSSIRPGDGFSGRILALSRPFIESVLRGRKPIRARDILAMKIGTAVTLPDADMQRVEEHFRVVYENCSGADGSRLDQAIFCYAALLLHLNIIRIVSSMLQVESIQGVSGNAARILDRFLCLVDENVAVEHEVGFYAAKLGITPHYLTMISNRFTGCSAGRLIADSLMSKAYALLRNTDYTILEIAERLHFSDRSSFGKFFRKHSSTTPAAYRRSIM</sequence>
<dbReference type="PANTHER" id="PTHR43280">
    <property type="entry name" value="ARAC-FAMILY TRANSCRIPTIONAL REGULATOR"/>
    <property type="match status" value="1"/>
</dbReference>
<dbReference type="Pfam" id="PF12833">
    <property type="entry name" value="HTH_18"/>
    <property type="match status" value="1"/>
</dbReference>